<keyword evidence="9" id="KW-1185">Reference proteome</keyword>
<evidence type="ECO:0000313" key="8">
    <source>
        <dbReference type="EMBL" id="MFM2484506.1"/>
    </source>
</evidence>
<dbReference type="InterPro" id="IPR036291">
    <property type="entry name" value="NAD(P)-bd_dom_sf"/>
</dbReference>
<accession>A0ABW9G691</accession>
<comment type="catalytic activity">
    <reaction evidence="5 6">
        <text>dTDP-beta-L-rhamnose + NADP(+) = dTDP-4-dehydro-beta-L-rhamnose + NADPH + H(+)</text>
        <dbReference type="Rhea" id="RHEA:21796"/>
        <dbReference type="ChEBI" id="CHEBI:15378"/>
        <dbReference type="ChEBI" id="CHEBI:57510"/>
        <dbReference type="ChEBI" id="CHEBI:57783"/>
        <dbReference type="ChEBI" id="CHEBI:58349"/>
        <dbReference type="ChEBI" id="CHEBI:62830"/>
        <dbReference type="EC" id="1.1.1.133"/>
    </reaction>
</comment>
<organism evidence="8 9">
    <name type="scientific">Celerinatantimonas yamalensis</name>
    <dbReference type="NCBI Taxonomy" id="559956"/>
    <lineage>
        <taxon>Bacteria</taxon>
        <taxon>Pseudomonadati</taxon>
        <taxon>Pseudomonadota</taxon>
        <taxon>Gammaproteobacteria</taxon>
        <taxon>Celerinatantimonadaceae</taxon>
        <taxon>Celerinatantimonas</taxon>
    </lineage>
</organism>
<dbReference type="SUPFAM" id="SSF51735">
    <property type="entry name" value="NAD(P)-binding Rossmann-fold domains"/>
    <property type="match status" value="1"/>
</dbReference>
<dbReference type="CDD" id="cd05254">
    <property type="entry name" value="dTDP_HR_like_SDR_e"/>
    <property type="match status" value="1"/>
</dbReference>
<evidence type="ECO:0000259" key="7">
    <source>
        <dbReference type="Pfam" id="PF04321"/>
    </source>
</evidence>
<name>A0ABW9G691_9GAMM</name>
<evidence type="ECO:0000256" key="5">
    <source>
        <dbReference type="ARBA" id="ARBA00048200"/>
    </source>
</evidence>
<feature type="domain" description="RmlD-like substrate binding" evidence="7">
    <location>
        <begin position="1"/>
        <end position="289"/>
    </location>
</feature>
<evidence type="ECO:0000256" key="2">
    <source>
        <dbReference type="ARBA" id="ARBA00010944"/>
    </source>
</evidence>
<dbReference type="RefSeq" id="WP_408622686.1">
    <property type="nucleotide sequence ID" value="NZ_JBEQCT010000002.1"/>
</dbReference>
<dbReference type="Gene3D" id="3.40.50.720">
    <property type="entry name" value="NAD(P)-binding Rossmann-like Domain"/>
    <property type="match status" value="1"/>
</dbReference>
<dbReference type="Gene3D" id="3.90.25.10">
    <property type="entry name" value="UDP-galactose 4-epimerase, domain 1"/>
    <property type="match status" value="1"/>
</dbReference>
<evidence type="ECO:0000256" key="6">
    <source>
        <dbReference type="RuleBase" id="RU364082"/>
    </source>
</evidence>
<dbReference type="EMBL" id="JBEQCT010000002">
    <property type="protein sequence ID" value="MFM2484506.1"/>
    <property type="molecule type" value="Genomic_DNA"/>
</dbReference>
<comment type="caution">
    <text evidence="8">The sequence shown here is derived from an EMBL/GenBank/DDBJ whole genome shotgun (WGS) entry which is preliminary data.</text>
</comment>
<evidence type="ECO:0000313" key="9">
    <source>
        <dbReference type="Proteomes" id="UP001629953"/>
    </source>
</evidence>
<sequence>MRVLVTGGNGQLGRCLQDRLKNTSHEWQAPDQSSLDITNKSAISYYFDKFQPDVVVNAAAYTAVDKAESEKDIAYLVNTVAAGYLGSQCKKAAIPLIHISTDYVFDGKMTIPYKVGDETNPQSVYGTTKLAGEKAVQTALAEHIIIRTSWVFSEYGNNFVKTMLRLANVHPVLKVVGDQYGCPTYAGDLADAILQMIIQIQSGHKSWGTYHYCSDQATSWHGFAQVIFDEANQQGGIENIPQIRLINTDEYPTIAKRPLYSVLDCRLIAHEWNIKMPYWRKSLTQVLSILEYGNANNK</sequence>
<evidence type="ECO:0000256" key="3">
    <source>
        <dbReference type="ARBA" id="ARBA00012929"/>
    </source>
</evidence>
<evidence type="ECO:0000256" key="4">
    <source>
        <dbReference type="ARBA" id="ARBA00017099"/>
    </source>
</evidence>
<protein>
    <recommendedName>
        <fullName evidence="4 6">dTDP-4-dehydrorhamnose reductase</fullName>
        <ecNumber evidence="3 6">1.1.1.133</ecNumber>
    </recommendedName>
</protein>
<comment type="function">
    <text evidence="6">Catalyzes the reduction of dTDP-6-deoxy-L-lyxo-4-hexulose to yield dTDP-L-rhamnose.</text>
</comment>
<dbReference type="Proteomes" id="UP001629953">
    <property type="component" value="Unassembled WGS sequence"/>
</dbReference>
<dbReference type="Pfam" id="PF04321">
    <property type="entry name" value="RmlD_sub_bind"/>
    <property type="match status" value="1"/>
</dbReference>
<dbReference type="InterPro" id="IPR005913">
    <property type="entry name" value="dTDP_dehydrorham_reduct"/>
</dbReference>
<comment type="similarity">
    <text evidence="2 6">Belongs to the dTDP-4-dehydrorhamnose reductase family.</text>
</comment>
<evidence type="ECO:0000256" key="1">
    <source>
        <dbReference type="ARBA" id="ARBA00004781"/>
    </source>
</evidence>
<reference evidence="8 9" key="1">
    <citation type="journal article" date="2013" name="Int. J. Syst. Evol. Microbiol.">
        <title>Celerinatantimonas yamalensis sp. nov., a cold-adapted diazotrophic bacterium from a cold permafrost brine.</title>
        <authorList>
            <person name="Shcherbakova V."/>
            <person name="Chuvilskaya N."/>
            <person name="Rivkina E."/>
            <person name="Demidov N."/>
            <person name="Uchaeva V."/>
            <person name="Suetin S."/>
            <person name="Suzina N."/>
            <person name="Gilichinsky D."/>
        </authorList>
    </citation>
    <scope>NUCLEOTIDE SEQUENCE [LARGE SCALE GENOMIC DNA]</scope>
    <source>
        <strain evidence="8 9">C7</strain>
    </source>
</reference>
<dbReference type="EC" id="1.1.1.133" evidence="3 6"/>
<comment type="pathway">
    <text evidence="1 6">Carbohydrate biosynthesis; dTDP-L-rhamnose biosynthesis.</text>
</comment>
<gene>
    <name evidence="8" type="primary">rfbD</name>
    <name evidence="8" type="ORF">ABUE30_05400</name>
</gene>
<dbReference type="GO" id="GO:0008831">
    <property type="term" value="F:dTDP-4-dehydrorhamnose reductase activity"/>
    <property type="evidence" value="ECO:0007669"/>
    <property type="project" value="UniProtKB-EC"/>
</dbReference>
<dbReference type="PANTHER" id="PTHR10491">
    <property type="entry name" value="DTDP-4-DEHYDRORHAMNOSE REDUCTASE"/>
    <property type="match status" value="1"/>
</dbReference>
<keyword evidence="6 8" id="KW-0560">Oxidoreductase</keyword>
<dbReference type="PANTHER" id="PTHR10491:SF4">
    <property type="entry name" value="METHIONINE ADENOSYLTRANSFERASE 2 SUBUNIT BETA"/>
    <property type="match status" value="1"/>
</dbReference>
<dbReference type="InterPro" id="IPR029903">
    <property type="entry name" value="RmlD-like-bd"/>
</dbReference>
<proteinExistence type="inferred from homology"/>
<comment type="cofactor">
    <cofactor evidence="6">
        <name>Mg(2+)</name>
        <dbReference type="ChEBI" id="CHEBI:18420"/>
    </cofactor>
    <text evidence="6">Binds 1 Mg(2+) ion per monomer.</text>
</comment>
<dbReference type="NCBIfam" id="TIGR01214">
    <property type="entry name" value="rmlD"/>
    <property type="match status" value="1"/>
</dbReference>
<keyword evidence="6" id="KW-0521">NADP</keyword>